<dbReference type="PANTHER" id="PTHR46268:SF6">
    <property type="entry name" value="UNIVERSAL STRESS PROTEIN UP12"/>
    <property type="match status" value="1"/>
</dbReference>
<evidence type="ECO:0000313" key="4">
    <source>
        <dbReference type="Proteomes" id="UP000051296"/>
    </source>
</evidence>
<dbReference type="InterPro" id="IPR014729">
    <property type="entry name" value="Rossmann-like_a/b/a_fold"/>
</dbReference>
<sequence>MDTLDLNVAPTQFKDILVGVDESEQGYFALTNAVHQAREDDANLIIATVLELGDLSTMQAMNLSVIKEKRAELEANLQRYKDYATKQGVQNVQVKFADGGKAGDVLVNDVAPAVNADLIVVGAHSHPDFWDSLGSQAAYIARYAKVSTMVVRKK</sequence>
<comment type="caution">
    <text evidence="3">The sequence shown here is derived from an EMBL/GenBank/DDBJ whole genome shotgun (WGS) entry which is preliminary data.</text>
</comment>
<name>A0A0R2FVY1_9LACO</name>
<comment type="similarity">
    <text evidence="1">Belongs to the universal stress protein A family.</text>
</comment>
<dbReference type="CDD" id="cd00293">
    <property type="entry name" value="USP-like"/>
    <property type="match status" value="1"/>
</dbReference>
<dbReference type="AlphaFoldDB" id="A0A0R2FVY1"/>
<dbReference type="PATRIC" id="fig|1123500.6.peg.841"/>
<accession>A0A0R2FVY1</accession>
<reference evidence="3 4" key="1">
    <citation type="journal article" date="2015" name="Genome Announc.">
        <title>Expanding the biotechnology potential of lactobacilli through comparative genomics of 213 strains and associated genera.</title>
        <authorList>
            <person name="Sun Z."/>
            <person name="Harris H.M."/>
            <person name="McCann A."/>
            <person name="Guo C."/>
            <person name="Argimon S."/>
            <person name="Zhang W."/>
            <person name="Yang X."/>
            <person name="Jeffery I.B."/>
            <person name="Cooney J.C."/>
            <person name="Kagawa T.F."/>
            <person name="Liu W."/>
            <person name="Song Y."/>
            <person name="Salvetti E."/>
            <person name="Wrobel A."/>
            <person name="Rasinkangas P."/>
            <person name="Parkhill J."/>
            <person name="Rea M.C."/>
            <person name="O'Sullivan O."/>
            <person name="Ritari J."/>
            <person name="Douillard F.P."/>
            <person name="Paul Ross R."/>
            <person name="Yang R."/>
            <person name="Briner A.E."/>
            <person name="Felis G.E."/>
            <person name="de Vos W.M."/>
            <person name="Barrangou R."/>
            <person name="Klaenhammer T.R."/>
            <person name="Caufield P.W."/>
            <person name="Cui Y."/>
            <person name="Zhang H."/>
            <person name="O'Toole P.W."/>
        </authorList>
    </citation>
    <scope>NUCLEOTIDE SEQUENCE [LARGE SCALE GENOMIC DNA]</scope>
    <source>
        <strain evidence="3 4">DSM 20190</strain>
    </source>
</reference>
<dbReference type="PRINTS" id="PR01438">
    <property type="entry name" value="UNVRSLSTRESS"/>
</dbReference>
<dbReference type="STRING" id="1123500.GCA_000420365_00588"/>
<dbReference type="OrthoDB" id="2243761at2"/>
<dbReference type="EMBL" id="JQAX01000002">
    <property type="protein sequence ID" value="KRN32481.1"/>
    <property type="molecule type" value="Genomic_DNA"/>
</dbReference>
<dbReference type="eggNOG" id="COG0589">
    <property type="taxonomic scope" value="Bacteria"/>
</dbReference>
<proteinExistence type="inferred from homology"/>
<organism evidence="3 4">
    <name type="scientific">Weissella halotolerans DSM 20190</name>
    <dbReference type="NCBI Taxonomy" id="1123500"/>
    <lineage>
        <taxon>Bacteria</taxon>
        <taxon>Bacillati</taxon>
        <taxon>Bacillota</taxon>
        <taxon>Bacilli</taxon>
        <taxon>Lactobacillales</taxon>
        <taxon>Lactobacillaceae</taxon>
        <taxon>Weissella</taxon>
    </lineage>
</organism>
<evidence type="ECO:0000313" key="3">
    <source>
        <dbReference type="EMBL" id="KRN32481.1"/>
    </source>
</evidence>
<dbReference type="SUPFAM" id="SSF52402">
    <property type="entry name" value="Adenine nucleotide alpha hydrolases-like"/>
    <property type="match status" value="1"/>
</dbReference>
<dbReference type="RefSeq" id="WP_022791371.1">
    <property type="nucleotide sequence ID" value="NZ_ATUU01000002.1"/>
</dbReference>
<dbReference type="PANTHER" id="PTHR46268">
    <property type="entry name" value="STRESS RESPONSE PROTEIN NHAX"/>
    <property type="match status" value="1"/>
</dbReference>
<evidence type="ECO:0000259" key="2">
    <source>
        <dbReference type="Pfam" id="PF00582"/>
    </source>
</evidence>
<dbReference type="Proteomes" id="UP000051296">
    <property type="component" value="Unassembled WGS sequence"/>
</dbReference>
<dbReference type="InterPro" id="IPR006015">
    <property type="entry name" value="Universal_stress_UspA"/>
</dbReference>
<dbReference type="Gene3D" id="3.40.50.620">
    <property type="entry name" value="HUPs"/>
    <property type="match status" value="1"/>
</dbReference>
<dbReference type="InParanoid" id="A0A0R2FVY1"/>
<keyword evidence="4" id="KW-1185">Reference proteome</keyword>
<protein>
    <recommendedName>
        <fullName evidence="2">UspA domain-containing protein</fullName>
    </recommendedName>
</protein>
<dbReference type="Pfam" id="PF00582">
    <property type="entry name" value="Usp"/>
    <property type="match status" value="1"/>
</dbReference>
<gene>
    <name evidence="3" type="ORF">IV68_GL000835</name>
</gene>
<evidence type="ECO:0000256" key="1">
    <source>
        <dbReference type="ARBA" id="ARBA00008791"/>
    </source>
</evidence>
<dbReference type="InterPro" id="IPR006016">
    <property type="entry name" value="UspA"/>
</dbReference>
<feature type="domain" description="UspA" evidence="2">
    <location>
        <begin position="13"/>
        <end position="152"/>
    </location>
</feature>